<evidence type="ECO:0000313" key="4">
    <source>
        <dbReference type="Proteomes" id="UP000019132"/>
    </source>
</evidence>
<evidence type="ECO:0000256" key="1">
    <source>
        <dbReference type="SAM" id="Coils"/>
    </source>
</evidence>
<organism evidence="3 4">
    <name type="scientific">Globisporangium ultimum (strain ATCC 200006 / CBS 805.95 / DAOM BR144)</name>
    <name type="common">Pythium ultimum</name>
    <dbReference type="NCBI Taxonomy" id="431595"/>
    <lineage>
        <taxon>Eukaryota</taxon>
        <taxon>Sar</taxon>
        <taxon>Stramenopiles</taxon>
        <taxon>Oomycota</taxon>
        <taxon>Peronosporomycetes</taxon>
        <taxon>Pythiales</taxon>
        <taxon>Pythiaceae</taxon>
        <taxon>Globisporangium</taxon>
    </lineage>
</organism>
<dbReference type="STRING" id="431595.K3WDC0"/>
<dbReference type="EMBL" id="GL376628">
    <property type="status" value="NOT_ANNOTATED_CDS"/>
    <property type="molecule type" value="Genomic_DNA"/>
</dbReference>
<dbReference type="VEuPathDB" id="FungiDB:PYU1_G002958"/>
<feature type="coiled-coil region" evidence="1">
    <location>
        <begin position="128"/>
        <end position="268"/>
    </location>
</feature>
<dbReference type="eggNOG" id="ENOG502RWF4">
    <property type="taxonomic scope" value="Eukaryota"/>
</dbReference>
<dbReference type="HOGENOM" id="CLU_034339_0_0_1"/>
<reference evidence="3" key="3">
    <citation type="submission" date="2015-02" db="UniProtKB">
        <authorList>
            <consortium name="EnsemblProtists"/>
        </authorList>
    </citation>
    <scope>IDENTIFICATION</scope>
    <source>
        <strain evidence="3">DAOM BR144</strain>
    </source>
</reference>
<keyword evidence="4" id="KW-1185">Reference proteome</keyword>
<name>K3WDC0_GLOUD</name>
<dbReference type="EnsemblProtists" id="PYU1_T002961">
    <property type="protein sequence ID" value="PYU1_T002961"/>
    <property type="gene ID" value="PYU1_G002958"/>
</dbReference>
<proteinExistence type="predicted"/>
<evidence type="ECO:0000256" key="2">
    <source>
        <dbReference type="SAM" id="MobiDB-lite"/>
    </source>
</evidence>
<dbReference type="Proteomes" id="UP000019132">
    <property type="component" value="Unassembled WGS sequence"/>
</dbReference>
<keyword evidence="1" id="KW-0175">Coiled coil</keyword>
<reference evidence="4" key="1">
    <citation type="journal article" date="2010" name="Genome Biol.">
        <title>Genome sequence of the necrotrophic plant pathogen Pythium ultimum reveals original pathogenicity mechanisms and effector repertoire.</title>
        <authorList>
            <person name="Levesque C.A."/>
            <person name="Brouwer H."/>
            <person name="Cano L."/>
            <person name="Hamilton J.P."/>
            <person name="Holt C."/>
            <person name="Huitema E."/>
            <person name="Raffaele S."/>
            <person name="Robideau G.P."/>
            <person name="Thines M."/>
            <person name="Win J."/>
            <person name="Zerillo M.M."/>
            <person name="Beakes G.W."/>
            <person name="Boore J.L."/>
            <person name="Busam D."/>
            <person name="Dumas B."/>
            <person name="Ferriera S."/>
            <person name="Fuerstenberg S.I."/>
            <person name="Gachon C.M."/>
            <person name="Gaulin E."/>
            <person name="Govers F."/>
            <person name="Grenville-Briggs L."/>
            <person name="Horner N."/>
            <person name="Hostetler J."/>
            <person name="Jiang R.H."/>
            <person name="Johnson J."/>
            <person name="Krajaejun T."/>
            <person name="Lin H."/>
            <person name="Meijer H.J."/>
            <person name="Moore B."/>
            <person name="Morris P."/>
            <person name="Phuntmart V."/>
            <person name="Puiu D."/>
            <person name="Shetty J."/>
            <person name="Stajich J.E."/>
            <person name="Tripathy S."/>
            <person name="Wawra S."/>
            <person name="van West P."/>
            <person name="Whitty B.R."/>
            <person name="Coutinho P.M."/>
            <person name="Henrissat B."/>
            <person name="Martin F."/>
            <person name="Thomas P.D."/>
            <person name="Tyler B.M."/>
            <person name="De Vries R.P."/>
            <person name="Kamoun S."/>
            <person name="Yandell M."/>
            <person name="Tisserat N."/>
            <person name="Buell C.R."/>
        </authorList>
    </citation>
    <scope>NUCLEOTIDE SEQUENCE</scope>
    <source>
        <strain evidence="4">DAOM:BR144</strain>
    </source>
</reference>
<sequence length="276" mass="31983">MNIFAFLDANSVFAVSLMNHSLLARVHVMFGMETTVGNNEGGKQRKPSPVKQSQPSPKPRIQQIKGRSQSFMNPSEKEKAQLSKVEMIVKSLKKDEIKLFHEMSTRVKTLETHLGQVQAEKEDIAARLHGAENVRDFLMDKLKDLEDRLSSIMETSSKKDEQAVLDREIIGFLDAKTQEYETTLKKCAKQNEEYRTELTRLHEEHSAKMTIIQDMVELLTHEKQDLELQLRSQRKVLVREVKVLRAHNQQLVTEKEQYFTQLKQLKHALHHLDELT</sequence>
<protein>
    <submittedName>
        <fullName evidence="3">Uncharacterized protein</fullName>
    </submittedName>
</protein>
<reference evidence="4" key="2">
    <citation type="submission" date="2010-04" db="EMBL/GenBank/DDBJ databases">
        <authorList>
            <person name="Buell R."/>
            <person name="Hamilton J."/>
            <person name="Hostetler J."/>
        </authorList>
    </citation>
    <scope>NUCLEOTIDE SEQUENCE [LARGE SCALE GENOMIC DNA]</scope>
    <source>
        <strain evidence="4">DAOM:BR144</strain>
    </source>
</reference>
<dbReference type="InParanoid" id="K3WDC0"/>
<dbReference type="AlphaFoldDB" id="K3WDC0"/>
<evidence type="ECO:0000313" key="3">
    <source>
        <dbReference type="EnsemblProtists" id="PYU1_T002961"/>
    </source>
</evidence>
<feature type="region of interest" description="Disordered" evidence="2">
    <location>
        <begin position="37"/>
        <end position="77"/>
    </location>
</feature>
<accession>K3WDC0</accession>